<proteinExistence type="predicted"/>
<feature type="compositionally biased region" description="Basic and acidic residues" evidence="1">
    <location>
        <begin position="726"/>
        <end position="736"/>
    </location>
</feature>
<feature type="compositionally biased region" description="Polar residues" evidence="1">
    <location>
        <begin position="846"/>
        <end position="855"/>
    </location>
</feature>
<feature type="region of interest" description="Disordered" evidence="1">
    <location>
        <begin position="725"/>
        <end position="871"/>
    </location>
</feature>
<feature type="compositionally biased region" description="Acidic residues" evidence="1">
    <location>
        <begin position="1124"/>
        <end position="1134"/>
    </location>
</feature>
<feature type="region of interest" description="Disordered" evidence="1">
    <location>
        <begin position="1050"/>
        <end position="1097"/>
    </location>
</feature>
<keyword evidence="3" id="KW-1185">Reference proteome</keyword>
<evidence type="ECO:0000313" key="3">
    <source>
        <dbReference type="Proteomes" id="UP000298030"/>
    </source>
</evidence>
<feature type="compositionally biased region" description="Pro residues" evidence="1">
    <location>
        <begin position="791"/>
        <end position="807"/>
    </location>
</feature>
<reference evidence="2 3" key="1">
    <citation type="journal article" date="2019" name="Nat. Ecol. Evol.">
        <title>Megaphylogeny resolves global patterns of mushroom evolution.</title>
        <authorList>
            <person name="Varga T."/>
            <person name="Krizsan K."/>
            <person name="Foldi C."/>
            <person name="Dima B."/>
            <person name="Sanchez-Garcia M."/>
            <person name="Sanchez-Ramirez S."/>
            <person name="Szollosi G.J."/>
            <person name="Szarkandi J.G."/>
            <person name="Papp V."/>
            <person name="Albert L."/>
            <person name="Andreopoulos W."/>
            <person name="Angelini C."/>
            <person name="Antonin V."/>
            <person name="Barry K.W."/>
            <person name="Bougher N.L."/>
            <person name="Buchanan P."/>
            <person name="Buyck B."/>
            <person name="Bense V."/>
            <person name="Catcheside P."/>
            <person name="Chovatia M."/>
            <person name="Cooper J."/>
            <person name="Damon W."/>
            <person name="Desjardin D."/>
            <person name="Finy P."/>
            <person name="Geml J."/>
            <person name="Haridas S."/>
            <person name="Hughes K."/>
            <person name="Justo A."/>
            <person name="Karasinski D."/>
            <person name="Kautmanova I."/>
            <person name="Kiss B."/>
            <person name="Kocsube S."/>
            <person name="Kotiranta H."/>
            <person name="LaButti K.M."/>
            <person name="Lechner B.E."/>
            <person name="Liimatainen K."/>
            <person name="Lipzen A."/>
            <person name="Lukacs Z."/>
            <person name="Mihaltcheva S."/>
            <person name="Morgado L.N."/>
            <person name="Niskanen T."/>
            <person name="Noordeloos M.E."/>
            <person name="Ohm R.A."/>
            <person name="Ortiz-Santana B."/>
            <person name="Ovrebo C."/>
            <person name="Racz N."/>
            <person name="Riley R."/>
            <person name="Savchenko A."/>
            <person name="Shiryaev A."/>
            <person name="Soop K."/>
            <person name="Spirin V."/>
            <person name="Szebenyi C."/>
            <person name="Tomsovsky M."/>
            <person name="Tulloss R.E."/>
            <person name="Uehling J."/>
            <person name="Grigoriev I.V."/>
            <person name="Vagvolgyi C."/>
            <person name="Papp T."/>
            <person name="Martin F.M."/>
            <person name="Miettinen O."/>
            <person name="Hibbett D.S."/>
            <person name="Nagy L.G."/>
        </authorList>
    </citation>
    <scope>NUCLEOTIDE SEQUENCE [LARGE SCALE GENOMIC DNA]</scope>
    <source>
        <strain evidence="2 3">FP101781</strain>
    </source>
</reference>
<feature type="compositionally biased region" description="Low complexity" evidence="1">
    <location>
        <begin position="428"/>
        <end position="448"/>
    </location>
</feature>
<accession>A0A4Y7T599</accession>
<feature type="compositionally biased region" description="Low complexity" evidence="1">
    <location>
        <begin position="668"/>
        <end position="677"/>
    </location>
</feature>
<feature type="region of interest" description="Disordered" evidence="1">
    <location>
        <begin position="140"/>
        <end position="294"/>
    </location>
</feature>
<comment type="caution">
    <text evidence="2">The sequence shown here is derived from an EMBL/GenBank/DDBJ whole genome shotgun (WGS) entry which is preliminary data.</text>
</comment>
<sequence length="1223" mass="129903">MSNIISSNDPDAGIRVAITPSQSAYFAGEPFSVTITFTNTRNAEAGPSKTPSYYGHKRGAHSISSAPLSRPPTSPGTPRLTPVQAPLIARAKSSNDAPIRRGLVGKSTDELALEQRRKKLQGKSLSVSISPADVDAELLSTPSASAGPHQRSFQDSATFHRSPLVPSTLPRTDALPLSRSHPHARKESVVDLPETPSIYPPITTPNSSTSSFSLDTIAEGARNPSYPTTPILGSPTIEPASPSRFSHSIYGHYPSSALSSHPRSRLGLGHPSSNHPYRHGLQPPHSASSSGSFPQIHQPNSEVILYSYAQLTGSVVITPSIPGAGAHVALSQEHVQNLKHVRASLRKKNVVGGGSMDINSSLLSRTPSQEGITISPTSVVERQMGMSMKGHGRSSSLTGALFSMLSPSALFSSSSESLESLQPPPSSGVPSSGRWRSSSNSSLRSASGWPVHEDEPDRPGTPPATSGLGLGLGLPTGNQNTIVTHSRSRRGSNASQTTSTHSRRSSVAGWILGVGEQTLGSASIAGRSNGPANASHSDPAAPLPTFEVQPAMLAVDLVLAPGESRSYTYTVNLPDNLPPTFRGKAIHFSYELVVGLCRSGQSDSLAADGLAEHGGANVSKLMKVPIRMYNNVVVEHPPKPYNLLWPVDKRMDLAMPSSQATVTENDLSRLSASARPRSTSKGKAKGKDGLEEFLRYTARLLDILPPPELQPEHSVGATPYQNELEVEPREGEDGHAESPTTPSPPRRETPAPEDDIPEPDSPPLDPITPTSSNTPSEMSLSPHPSRSASSSPPPPSSQTSAPPPSSPPEALQDLTKPTTRPAPRKPAMLDLSFESHRGRQSHECSVGSNRGSSAVRTHEEGDGGGGTLGSGCREAVEILTRTQKKASYDVTKDGVKVAILTFPKSSYRLGETISGVVEINERKGRARVVQLAAFLEAHESLPSSLFPPSANRYLKRTYTEHFSSHLLNTLRTTFSLDIPSDASPAFQTCVGTPKGGPNTPGGTTSFGGLEWKVRLCLLVAVAGENTNTGTEGVHFKALVRDGPRGEWGSGWRALPTSCPLEKPNPKRKPKPASLRLRSANSSQRSSIDSMTSPSASSAKSTSWTAFFASYLSPTMEREYHDGDEFGDEDHDDSSEGGGSRLFGGSISSALLEDHDDEEDEESLDEGYDGIKPDLAGGVGRGVDFGGGDEGWRNAKLEMVECEVPVRVWPGNTAFKAMDVVFEV</sequence>
<evidence type="ECO:0000256" key="1">
    <source>
        <dbReference type="SAM" id="MobiDB-lite"/>
    </source>
</evidence>
<feature type="region of interest" description="Disordered" evidence="1">
    <location>
        <begin position="658"/>
        <end position="686"/>
    </location>
</feature>
<dbReference type="STRING" id="71717.A0A4Y7T599"/>
<feature type="region of interest" description="Disordered" evidence="1">
    <location>
        <begin position="522"/>
        <end position="541"/>
    </location>
</feature>
<feature type="compositionally biased region" description="Acidic residues" evidence="1">
    <location>
        <begin position="1153"/>
        <end position="1167"/>
    </location>
</feature>
<dbReference type="OrthoDB" id="1918at2759"/>
<organism evidence="2 3">
    <name type="scientific">Coprinellus micaceus</name>
    <name type="common">Glistening ink-cap mushroom</name>
    <name type="synonym">Coprinus micaceus</name>
    <dbReference type="NCBI Taxonomy" id="71717"/>
    <lineage>
        <taxon>Eukaryota</taxon>
        <taxon>Fungi</taxon>
        <taxon>Dikarya</taxon>
        <taxon>Basidiomycota</taxon>
        <taxon>Agaricomycotina</taxon>
        <taxon>Agaricomycetes</taxon>
        <taxon>Agaricomycetidae</taxon>
        <taxon>Agaricales</taxon>
        <taxon>Agaricineae</taxon>
        <taxon>Psathyrellaceae</taxon>
        <taxon>Coprinellus</taxon>
    </lineage>
</organism>
<name>A0A4Y7T599_COPMI</name>
<dbReference type="AlphaFoldDB" id="A0A4Y7T599"/>
<dbReference type="Pfam" id="PF08737">
    <property type="entry name" value="Rgp1"/>
    <property type="match status" value="2"/>
</dbReference>
<dbReference type="PANTHER" id="PTHR12507">
    <property type="entry name" value="REDUCED GROWTH PHENOTYPE 1 RGP1, YEAST -RELATED"/>
    <property type="match status" value="1"/>
</dbReference>
<dbReference type="EMBL" id="QPFP01000028">
    <property type="protein sequence ID" value="TEB29346.1"/>
    <property type="molecule type" value="Genomic_DNA"/>
</dbReference>
<feature type="compositionally biased region" description="Basic and acidic residues" evidence="1">
    <location>
        <begin position="833"/>
        <end position="842"/>
    </location>
</feature>
<evidence type="ECO:0000313" key="2">
    <source>
        <dbReference type="EMBL" id="TEB29346.1"/>
    </source>
</evidence>
<feature type="compositionally biased region" description="Polar residues" evidence="1">
    <location>
        <begin position="285"/>
        <end position="294"/>
    </location>
</feature>
<protein>
    <submittedName>
        <fullName evidence="2">Rgp1-domain-containing protein</fullName>
    </submittedName>
</protein>
<feature type="compositionally biased region" description="Low complexity" evidence="1">
    <location>
        <begin position="1085"/>
        <end position="1097"/>
    </location>
</feature>
<feature type="compositionally biased region" description="Low complexity" evidence="1">
    <location>
        <begin position="779"/>
        <end position="790"/>
    </location>
</feature>
<feature type="region of interest" description="Disordered" evidence="1">
    <location>
        <begin position="1118"/>
        <end position="1174"/>
    </location>
</feature>
<feature type="region of interest" description="Disordered" evidence="1">
    <location>
        <begin position="416"/>
        <end position="507"/>
    </location>
</feature>
<dbReference type="InterPro" id="IPR014848">
    <property type="entry name" value="Rgp1"/>
</dbReference>
<dbReference type="Proteomes" id="UP000298030">
    <property type="component" value="Unassembled WGS sequence"/>
</dbReference>
<feature type="compositionally biased region" description="Low complexity" evidence="1">
    <location>
        <begin position="204"/>
        <end position="217"/>
    </location>
</feature>
<gene>
    <name evidence="2" type="ORF">FA13DRAFT_1815453</name>
</gene>
<feature type="region of interest" description="Disordered" evidence="1">
    <location>
        <begin position="42"/>
        <end position="78"/>
    </location>
</feature>